<comment type="caution">
    <text evidence="2">The sequence shown here is derived from an EMBL/GenBank/DDBJ whole genome shotgun (WGS) entry which is preliminary data.</text>
</comment>
<organism evidence="2 3">
    <name type="scientific">Vibrio bivalvicida</name>
    <dbReference type="NCBI Taxonomy" id="1276888"/>
    <lineage>
        <taxon>Bacteria</taxon>
        <taxon>Pseudomonadati</taxon>
        <taxon>Pseudomonadota</taxon>
        <taxon>Gammaproteobacteria</taxon>
        <taxon>Vibrionales</taxon>
        <taxon>Vibrionaceae</taxon>
        <taxon>Vibrio</taxon>
        <taxon>Vibrio oreintalis group</taxon>
    </lineage>
</organism>
<dbReference type="EMBL" id="LLEI02000091">
    <property type="protein sequence ID" value="OAJ92073.1"/>
    <property type="molecule type" value="Genomic_DNA"/>
</dbReference>
<dbReference type="Proteomes" id="UP000078406">
    <property type="component" value="Unassembled WGS sequence"/>
</dbReference>
<evidence type="ECO:0000313" key="2">
    <source>
        <dbReference type="EMBL" id="OAJ92073.1"/>
    </source>
</evidence>
<sequence>MAYQDSDLMADIIALVEQRWVGAEAVWKLAESMSLNSIEQKISFFRELHKLVRHIPVDVFADDEQRQNLIRAVQTALDEAVDREEEEAWEDELD</sequence>
<feature type="domain" description="Type III secretion system effector delivery regulator TyeA" evidence="1">
    <location>
        <begin position="7"/>
        <end position="86"/>
    </location>
</feature>
<name>A0A177XTW9_9VIBR</name>
<proteinExistence type="predicted"/>
<dbReference type="Pfam" id="PF09059">
    <property type="entry name" value="TyeA"/>
    <property type="match status" value="1"/>
</dbReference>
<dbReference type="InterPro" id="IPR015144">
    <property type="entry name" value="T3SS_TyeA"/>
</dbReference>
<dbReference type="Gene3D" id="1.20.1280.80">
    <property type="match status" value="1"/>
</dbReference>
<evidence type="ECO:0000313" key="3">
    <source>
        <dbReference type="Proteomes" id="UP000078406"/>
    </source>
</evidence>
<dbReference type="NCBIfam" id="TIGR02511">
    <property type="entry name" value="type_III_tyeA"/>
    <property type="match status" value="1"/>
</dbReference>
<dbReference type="InterPro" id="IPR013351">
    <property type="entry name" value="T3SS_TyeA-rel"/>
</dbReference>
<accession>A0A177XTW9</accession>
<dbReference type="AlphaFoldDB" id="A0A177XTW9"/>
<reference evidence="2 3" key="1">
    <citation type="journal article" date="2016" name="Syst. Appl. Microbiol.">
        <title>Vibrio bivalvicida sp. nov., a novel larval pathogen for bivalve molluscs reared in a hatchery.</title>
        <authorList>
            <person name="Dubert J."/>
            <person name="Romalde J.L."/>
            <person name="Prado S."/>
            <person name="Barja J.L."/>
        </authorList>
    </citation>
    <scope>NUCLEOTIDE SEQUENCE [LARGE SCALE GENOMIC DNA]</scope>
    <source>
        <strain evidence="2 3">605</strain>
    </source>
</reference>
<dbReference type="InterPro" id="IPR038347">
    <property type="entry name" value="TyeA_sf"/>
</dbReference>
<protein>
    <submittedName>
        <fullName evidence="2">SepL/TyeA/HrpJ family type III secretion system gatekeeper</fullName>
    </submittedName>
</protein>
<dbReference type="SUPFAM" id="SSF140591">
    <property type="entry name" value="Type III secretion system domain"/>
    <property type="match status" value="1"/>
</dbReference>
<dbReference type="RefSeq" id="WP_049845009.1">
    <property type="nucleotide sequence ID" value="NZ_LLEI02000091.1"/>
</dbReference>
<evidence type="ECO:0000259" key="1">
    <source>
        <dbReference type="Pfam" id="PF09059"/>
    </source>
</evidence>
<gene>
    <name evidence="2" type="ORF">APB76_22205</name>
</gene>